<evidence type="ECO:0000259" key="9">
    <source>
        <dbReference type="PROSITE" id="PS50110"/>
    </source>
</evidence>
<feature type="domain" description="Response regulatory" evidence="9">
    <location>
        <begin position="1073"/>
        <end position="1185"/>
    </location>
</feature>
<gene>
    <name evidence="12" type="ORF">SAMN04488509_10267</name>
</gene>
<dbReference type="CDD" id="cd00130">
    <property type="entry name" value="PAS"/>
    <property type="match status" value="4"/>
</dbReference>
<dbReference type="InterPro" id="IPR003018">
    <property type="entry name" value="GAF"/>
</dbReference>
<dbReference type="PROSITE" id="PS50110">
    <property type="entry name" value="RESPONSE_REGULATORY"/>
    <property type="match status" value="2"/>
</dbReference>
<dbReference type="Pfam" id="PF02518">
    <property type="entry name" value="HATPase_c"/>
    <property type="match status" value="1"/>
</dbReference>
<dbReference type="NCBIfam" id="TIGR00229">
    <property type="entry name" value="sensory_box"/>
    <property type="match status" value="5"/>
</dbReference>
<dbReference type="CDD" id="cd00156">
    <property type="entry name" value="REC"/>
    <property type="match status" value="2"/>
</dbReference>
<dbReference type="InterPro" id="IPR036097">
    <property type="entry name" value="HisK_dim/P_sf"/>
</dbReference>
<feature type="domain" description="PAC" evidence="11">
    <location>
        <begin position="254"/>
        <end position="306"/>
    </location>
</feature>
<dbReference type="InterPro" id="IPR000014">
    <property type="entry name" value="PAS"/>
</dbReference>
<sequence length="1318" mass="145474">MRSELPGGAPLPDNEAERLRSLRVAELLDTEAEAVFDDLTRLAASICGTPISLLSLVDEHRQWFKSRVGLDATETPRELAFCAHAILGDAVMEVPDAREDPRFRNNPLVTDAPAIRLYAGAPLQGPGGYPIGTLCVIDTEPRSLTPSQREQLATLAALGSHLIEARLAQKRAERGERALAQLLEALPDGVVACNAQGELSHFNGVARAWHGCDPMRVPQSEWAERFDLYEADGETRLSPERIPLVRAYRGETLRDVEFCIRARGQSPRFVLASGGPVRDTWGNTEGAQVVMHDITQRRHAQLALEEERRRLAMVLEGTRAGTWEWNVQTGETRFNARWAEIVGYTLEELAPISIQTWLDLAHPDDLPGSEERLQAHFRGEAEQYDFVCRMRHKAGHWVWVHDRGRVMSRNAEGQPLWMAGTHIEVSELRRTQERMEQALAQLQSIVAGALDVSIIATDVDGTIRLFSPGAERLLGYRAEDMIGHCTPAIFHDPEEVQARARELSQREGRSIEGFDVFVDAARRDIVETRQWTYIRRDGGRRQVRLCVSAIRDPAGRPNGFVGIAIDLTELTQETRARVESEDRFAGAFRASALGLALVAPDGRFLQVNPALCNMLGYSAEELLSGDFQQLTHPDDLAIDLELVRQSLAGKLPGYQLRKRYITRQGATVWAMLAVSLVRGSEGQPLYFVSQVLDITTRVRAEEALRASEAKLSELFRLSPVGIALKRMEDGAFLEANPEFYRMLGYSEERFRRLSYWDITPIDYEALERVQLGKLQSLGRYGPYEKEYLHADGHRIPVLLHGVRFQPGGSGEVLILSVVQDISERKRLERIKSEFVSTVSHELRTPLTSISGALDLVVGGALGQLPNEAHDLLQLAQRNARRLGSLVGDLLDLEKLLAGKISLNKSLQNLGGLLVDTVAALQPYAERFDVKVQLHAPPDVQLNTDPGRFSQILTNLISNAIKFSPRAGLVEIQALLVDEAVELQVLDRGRGVPEAFRDQLFQSFAQAEGGSDRSQEGTGLGLAISRELTGRLGGDIGYRPREGGGSCFWLRLPVMPTTTAAQAIQPTPSSTRPCVLVVEDDPDMAAVIELLLEREGFDSLHADSMESAKTQLAKADVQAITLDLSLGEERGEDLLEWLRGTPETADLPVLVVSGHADRLPALDPNTARMQKPLRLPALTGALHTLIGRRASREHTQILCVEDDEDSLKQIAAALRPLGEITFARNLAQARVAIQARRFDLVVLDLVLPDGDGRTLLPLLPKDPAPPVLVFSEQALSPDATLQFAAVLGKAGTPKSRLADIGRLLLSQPSPDTQTARSPR</sequence>
<dbReference type="Gene3D" id="3.30.450.20">
    <property type="entry name" value="PAS domain"/>
    <property type="match status" value="5"/>
</dbReference>
<dbReference type="PANTHER" id="PTHR43304">
    <property type="entry name" value="PHYTOCHROME-LIKE PROTEIN CPH1"/>
    <property type="match status" value="1"/>
</dbReference>
<dbReference type="InterPro" id="IPR000700">
    <property type="entry name" value="PAS-assoc_C"/>
</dbReference>
<evidence type="ECO:0000259" key="10">
    <source>
        <dbReference type="PROSITE" id="PS50112"/>
    </source>
</evidence>
<dbReference type="Pfam" id="PF08448">
    <property type="entry name" value="PAS_4"/>
    <property type="match status" value="1"/>
</dbReference>
<comment type="catalytic activity">
    <reaction evidence="1">
        <text>ATP + protein L-histidine = ADP + protein N-phospho-L-histidine.</text>
        <dbReference type="EC" id="2.7.13.3"/>
    </reaction>
</comment>
<dbReference type="InterPro" id="IPR029016">
    <property type="entry name" value="GAF-like_dom_sf"/>
</dbReference>
<dbReference type="PROSITE" id="PS50112">
    <property type="entry name" value="PAS"/>
    <property type="match status" value="3"/>
</dbReference>
<keyword evidence="5" id="KW-0418">Kinase</keyword>
<keyword evidence="3 7" id="KW-0597">Phosphoprotein</keyword>
<reference evidence="12 13" key="1">
    <citation type="submission" date="2016-10" db="EMBL/GenBank/DDBJ databases">
        <authorList>
            <person name="de Groot N.N."/>
        </authorList>
    </citation>
    <scope>NUCLEOTIDE SEQUENCE [LARGE SCALE GENOMIC DNA]</scope>
    <source>
        <strain evidence="12 13">DSM 16957</strain>
    </source>
</reference>
<dbReference type="InterPro" id="IPR013655">
    <property type="entry name" value="PAS_fold_3"/>
</dbReference>
<protein>
    <recommendedName>
        <fullName evidence="2">histidine kinase</fullName>
        <ecNumber evidence="2">2.7.13.3</ecNumber>
    </recommendedName>
</protein>
<dbReference type="RefSeq" id="WP_091239631.1">
    <property type="nucleotide sequence ID" value="NZ_FNAG01000002.1"/>
</dbReference>
<name>A0A1G6U0B5_9GAMM</name>
<evidence type="ECO:0000256" key="2">
    <source>
        <dbReference type="ARBA" id="ARBA00012438"/>
    </source>
</evidence>
<dbReference type="InterPro" id="IPR003594">
    <property type="entry name" value="HATPase_dom"/>
</dbReference>
<dbReference type="STRING" id="265719.SAMN04488509_10267"/>
<dbReference type="SUPFAM" id="SSF55781">
    <property type="entry name" value="GAF domain-like"/>
    <property type="match status" value="1"/>
</dbReference>
<evidence type="ECO:0000256" key="7">
    <source>
        <dbReference type="PROSITE-ProRule" id="PRU00169"/>
    </source>
</evidence>
<dbReference type="InterPro" id="IPR036890">
    <property type="entry name" value="HATPase_C_sf"/>
</dbReference>
<evidence type="ECO:0000313" key="13">
    <source>
        <dbReference type="Proteomes" id="UP000199603"/>
    </source>
</evidence>
<dbReference type="SUPFAM" id="SSF55874">
    <property type="entry name" value="ATPase domain of HSP90 chaperone/DNA topoisomerase II/histidine kinase"/>
    <property type="match status" value="1"/>
</dbReference>
<evidence type="ECO:0000256" key="1">
    <source>
        <dbReference type="ARBA" id="ARBA00000085"/>
    </source>
</evidence>
<dbReference type="Pfam" id="PF13426">
    <property type="entry name" value="PAS_9"/>
    <property type="match status" value="2"/>
</dbReference>
<dbReference type="Pfam" id="PF00512">
    <property type="entry name" value="HisKA"/>
    <property type="match status" value="1"/>
</dbReference>
<dbReference type="Gene3D" id="3.40.50.2300">
    <property type="match status" value="2"/>
</dbReference>
<dbReference type="SUPFAM" id="SSF52172">
    <property type="entry name" value="CheY-like"/>
    <property type="match status" value="2"/>
</dbReference>
<dbReference type="PROSITE" id="PS50113">
    <property type="entry name" value="PAC"/>
    <property type="match status" value="4"/>
</dbReference>
<feature type="domain" description="PAC" evidence="11">
    <location>
        <begin position="527"/>
        <end position="579"/>
    </location>
</feature>
<evidence type="ECO:0000256" key="5">
    <source>
        <dbReference type="ARBA" id="ARBA00022777"/>
    </source>
</evidence>
<dbReference type="SUPFAM" id="SSF47384">
    <property type="entry name" value="Homodimeric domain of signal transducing histidine kinase"/>
    <property type="match status" value="1"/>
</dbReference>
<dbReference type="FunFam" id="1.10.287.130:FF:000001">
    <property type="entry name" value="Two-component sensor histidine kinase"/>
    <property type="match status" value="1"/>
</dbReference>
<keyword evidence="4" id="KW-0808">Transferase</keyword>
<dbReference type="Gene3D" id="1.10.287.130">
    <property type="match status" value="1"/>
</dbReference>
<dbReference type="InterPro" id="IPR013767">
    <property type="entry name" value="PAS_fold"/>
</dbReference>
<dbReference type="GO" id="GO:0000155">
    <property type="term" value="F:phosphorelay sensor kinase activity"/>
    <property type="evidence" value="ECO:0007669"/>
    <property type="project" value="InterPro"/>
</dbReference>
<feature type="domain" description="PAC" evidence="11">
    <location>
        <begin position="654"/>
        <end position="706"/>
    </location>
</feature>
<dbReference type="SMART" id="SM00387">
    <property type="entry name" value="HATPase_c"/>
    <property type="match status" value="1"/>
</dbReference>
<dbReference type="PANTHER" id="PTHR43304:SF1">
    <property type="entry name" value="PAC DOMAIN-CONTAINING PROTEIN"/>
    <property type="match status" value="1"/>
</dbReference>
<dbReference type="InterPro" id="IPR052162">
    <property type="entry name" value="Sensor_kinase/Photoreceptor"/>
</dbReference>
<feature type="modified residue" description="4-aspartylphosphate" evidence="7">
    <location>
        <position position="1243"/>
    </location>
</feature>
<dbReference type="Gene3D" id="3.30.565.10">
    <property type="entry name" value="Histidine kinase-like ATPase, C-terminal domain"/>
    <property type="match status" value="1"/>
</dbReference>
<dbReference type="Pfam" id="PF01590">
    <property type="entry name" value="GAF"/>
    <property type="match status" value="1"/>
</dbReference>
<feature type="domain" description="Histidine kinase" evidence="8">
    <location>
        <begin position="837"/>
        <end position="1055"/>
    </location>
</feature>
<dbReference type="EMBL" id="FNAG01000002">
    <property type="protein sequence ID" value="SDD33985.1"/>
    <property type="molecule type" value="Genomic_DNA"/>
</dbReference>
<dbReference type="SMART" id="SM00086">
    <property type="entry name" value="PAC"/>
    <property type="match status" value="5"/>
</dbReference>
<keyword evidence="13" id="KW-1185">Reference proteome</keyword>
<dbReference type="CDD" id="cd00082">
    <property type="entry name" value="HisKA"/>
    <property type="match status" value="1"/>
</dbReference>
<evidence type="ECO:0000259" key="8">
    <source>
        <dbReference type="PROSITE" id="PS50109"/>
    </source>
</evidence>
<dbReference type="EC" id="2.7.13.3" evidence="2"/>
<evidence type="ECO:0000259" key="11">
    <source>
        <dbReference type="PROSITE" id="PS50113"/>
    </source>
</evidence>
<accession>A0A1G6U0B5</accession>
<feature type="modified residue" description="4-aspartylphosphate" evidence="7">
    <location>
        <position position="1122"/>
    </location>
</feature>
<dbReference type="OrthoDB" id="8573350at2"/>
<feature type="domain" description="PAS" evidence="10">
    <location>
        <begin position="580"/>
        <end position="650"/>
    </location>
</feature>
<dbReference type="InterPro" id="IPR001789">
    <property type="entry name" value="Sig_transdc_resp-reg_receiver"/>
</dbReference>
<dbReference type="InterPro" id="IPR035965">
    <property type="entry name" value="PAS-like_dom_sf"/>
</dbReference>
<dbReference type="Pfam" id="PF00989">
    <property type="entry name" value="PAS"/>
    <property type="match status" value="1"/>
</dbReference>
<dbReference type="InterPro" id="IPR004358">
    <property type="entry name" value="Sig_transdc_His_kin-like_C"/>
</dbReference>
<dbReference type="GO" id="GO:0006355">
    <property type="term" value="P:regulation of DNA-templated transcription"/>
    <property type="evidence" value="ECO:0007669"/>
    <property type="project" value="InterPro"/>
</dbReference>
<evidence type="ECO:0000256" key="4">
    <source>
        <dbReference type="ARBA" id="ARBA00022679"/>
    </source>
</evidence>
<dbReference type="SUPFAM" id="SSF55785">
    <property type="entry name" value="PYP-like sensor domain (PAS domain)"/>
    <property type="match status" value="5"/>
</dbReference>
<dbReference type="InterPro" id="IPR001610">
    <property type="entry name" value="PAC"/>
</dbReference>
<evidence type="ECO:0000256" key="3">
    <source>
        <dbReference type="ARBA" id="ARBA00022553"/>
    </source>
</evidence>
<dbReference type="SMART" id="SM00091">
    <property type="entry name" value="PAS"/>
    <property type="match status" value="5"/>
</dbReference>
<dbReference type="Pfam" id="PF00072">
    <property type="entry name" value="Response_reg"/>
    <property type="match status" value="2"/>
</dbReference>
<dbReference type="Gene3D" id="3.30.450.40">
    <property type="match status" value="1"/>
</dbReference>
<dbReference type="InterPro" id="IPR013656">
    <property type="entry name" value="PAS_4"/>
</dbReference>
<dbReference type="PRINTS" id="PR00344">
    <property type="entry name" value="BCTRLSENSOR"/>
</dbReference>
<dbReference type="PROSITE" id="PS50109">
    <property type="entry name" value="HIS_KIN"/>
    <property type="match status" value="1"/>
</dbReference>
<keyword evidence="6" id="KW-0902">Two-component regulatory system</keyword>
<proteinExistence type="predicted"/>
<dbReference type="SMART" id="SM00388">
    <property type="entry name" value="HisKA"/>
    <property type="match status" value="1"/>
</dbReference>
<dbReference type="InterPro" id="IPR005467">
    <property type="entry name" value="His_kinase_dom"/>
</dbReference>
<feature type="domain" description="PAS" evidence="10">
    <location>
        <begin position="438"/>
        <end position="483"/>
    </location>
</feature>
<organism evidence="12 13">
    <name type="scientific">Aquimonas voraii</name>
    <dbReference type="NCBI Taxonomy" id="265719"/>
    <lineage>
        <taxon>Bacteria</taxon>
        <taxon>Pseudomonadati</taxon>
        <taxon>Pseudomonadota</taxon>
        <taxon>Gammaproteobacteria</taxon>
        <taxon>Lysobacterales</taxon>
        <taxon>Lysobacteraceae</taxon>
        <taxon>Aquimonas</taxon>
    </lineage>
</organism>
<evidence type="ECO:0000256" key="6">
    <source>
        <dbReference type="ARBA" id="ARBA00023012"/>
    </source>
</evidence>
<dbReference type="SMART" id="SM00065">
    <property type="entry name" value="GAF"/>
    <property type="match status" value="1"/>
</dbReference>
<feature type="domain" description="PAS" evidence="10">
    <location>
        <begin position="307"/>
        <end position="380"/>
    </location>
</feature>
<evidence type="ECO:0000313" key="12">
    <source>
        <dbReference type="EMBL" id="SDD33985.1"/>
    </source>
</evidence>
<feature type="domain" description="Response regulatory" evidence="9">
    <location>
        <begin position="1195"/>
        <end position="1303"/>
    </location>
</feature>
<feature type="domain" description="PAC" evidence="11">
    <location>
        <begin position="384"/>
        <end position="437"/>
    </location>
</feature>
<dbReference type="InterPro" id="IPR003661">
    <property type="entry name" value="HisK_dim/P_dom"/>
</dbReference>
<dbReference type="SMART" id="SM00448">
    <property type="entry name" value="REC"/>
    <property type="match status" value="2"/>
</dbReference>
<dbReference type="InterPro" id="IPR011006">
    <property type="entry name" value="CheY-like_superfamily"/>
</dbReference>
<dbReference type="Pfam" id="PF08447">
    <property type="entry name" value="PAS_3"/>
    <property type="match status" value="1"/>
</dbReference>
<dbReference type="Proteomes" id="UP000199603">
    <property type="component" value="Unassembled WGS sequence"/>
</dbReference>